<dbReference type="InterPro" id="IPR021027">
    <property type="entry name" value="Transposase_put_HTH"/>
</dbReference>
<organism evidence="2 3">
    <name type="scientific">Candidatus Staskawiczbacteria bacterium RIFCSPHIGHO2_01_FULL_34_27</name>
    <dbReference type="NCBI Taxonomy" id="1802199"/>
    <lineage>
        <taxon>Bacteria</taxon>
        <taxon>Candidatus Staskawicziibacteriota</taxon>
    </lineage>
</organism>
<accession>A0A1G2HKJ9</accession>
<evidence type="ECO:0000259" key="1">
    <source>
        <dbReference type="Pfam" id="PF12323"/>
    </source>
</evidence>
<gene>
    <name evidence="2" type="ORF">A2639_01515</name>
</gene>
<evidence type="ECO:0000313" key="2">
    <source>
        <dbReference type="EMBL" id="OGZ62949.1"/>
    </source>
</evidence>
<evidence type="ECO:0000313" key="3">
    <source>
        <dbReference type="Proteomes" id="UP000178991"/>
    </source>
</evidence>
<dbReference type="Pfam" id="PF12323">
    <property type="entry name" value="HTH_OrfB_IS605"/>
    <property type="match status" value="1"/>
</dbReference>
<proteinExistence type="predicted"/>
<reference evidence="2 3" key="1">
    <citation type="journal article" date="2016" name="Nat. Commun.">
        <title>Thousands of microbial genomes shed light on interconnected biogeochemical processes in an aquifer system.</title>
        <authorList>
            <person name="Anantharaman K."/>
            <person name="Brown C.T."/>
            <person name="Hug L.A."/>
            <person name="Sharon I."/>
            <person name="Castelle C.J."/>
            <person name="Probst A.J."/>
            <person name="Thomas B.C."/>
            <person name="Singh A."/>
            <person name="Wilkins M.J."/>
            <person name="Karaoz U."/>
            <person name="Brodie E.L."/>
            <person name="Williams K.H."/>
            <person name="Hubbard S.S."/>
            <person name="Banfield J.F."/>
        </authorList>
    </citation>
    <scope>NUCLEOTIDE SEQUENCE [LARGE SCALE GENOMIC DNA]</scope>
</reference>
<dbReference type="Proteomes" id="UP000178991">
    <property type="component" value="Unassembled WGS sequence"/>
</dbReference>
<comment type="caution">
    <text evidence="2">The sequence shown here is derived from an EMBL/GenBank/DDBJ whole genome shotgun (WGS) entry which is preliminary data.</text>
</comment>
<dbReference type="AlphaFoldDB" id="A0A1G2HKJ9"/>
<protein>
    <recommendedName>
        <fullName evidence="1">Transposase putative helix-turn-helix domain-containing protein</fullName>
    </recommendedName>
</protein>
<feature type="domain" description="Transposase putative helix-turn-helix" evidence="1">
    <location>
        <begin position="13"/>
        <end position="52"/>
    </location>
</feature>
<name>A0A1G2HKJ9_9BACT</name>
<dbReference type="EMBL" id="MHOL01000010">
    <property type="protein sequence ID" value="OGZ62949.1"/>
    <property type="molecule type" value="Genomic_DNA"/>
</dbReference>
<sequence>MAKGEKNNDVLYRAVKFEIRPTLNQETILQRISSNLRLIWNEAWKERQDRYEIFFKPIYERIYNAKKKALEKGFTDLWEKEVAKFSQQVLVKRGFPLQLVLEQKSLFAELKKAFEEHGITLYDQINALTAKRSLNTEFGLIPRNWQEETLDALDGSFKSFFALRKRGDKDAKPPSERTNEDSFYKIPGRSGFKVTDDGKVIVSFGKLSETLVGRIPEYQQEKLSHAKNLKKFEIVRDERDMAKSGCFWISIAYEIPKPPELPFNPSKAVFLAIGASWIGIISPRGEFCWRMPRPDFHWKPKINAVDERLKRVSKGSIKWKRLIFARSKMFAIMARQQKQHGQYEVIKRLLELGVCFVVTDLKVRSKEGSLADSSKAERGGSPFGANWSAQNTGNIANLVAKLTDHVSALGGMVIKRKSPELLVEEKRLPQEKRKILLAQKLKDEFLSLN</sequence>